<evidence type="ECO:0000256" key="1">
    <source>
        <dbReference type="SAM" id="Coils"/>
    </source>
</evidence>
<dbReference type="PANTHER" id="PTHR40618">
    <property type="entry name" value="B-ZIP TRANSCRIPTION FACTOR (EUROFUNG)-RELATED"/>
    <property type="match status" value="1"/>
</dbReference>
<sequence>MDGRTKRRGRPRKEFDGDEAAQKRRERLRRAQHNFRIRKQADARADNTEQRITNLECIIEKMSLEHAKVMEILLGSQAVCRDASVIPHLQRSLQSFRDLARNANGEEERNTSVPPDSEIYLSKKATIRIALPALAIVRPRFNRTRFDTGWNVTSFLARADDAALAMLQRMSQLQTDPISQTALCSTNWVSLGTRPIGSGREPFTRLHLLHKLLGNAYQVVLERGSPWFEIMQRTFNSNSHVSSSGDLSFVIRWRLGTGTGDAVNLEFLTSKLDTSWDLASHLVMQHVDSTPDLGEWELDASQSKFCYEDYVSAFQVDDYLRCLGASNFTPYTFSIPQSLLPLGSIHEQTCTPSFDPIEVARTAGAKAGGGLALFSMMNFDSFFPNVRSYAPPPSDLNTSSMSFHAPNITPSQPNGNYTINIEKFLTELGYGTVCLGRGPALIRASILPAIIAGVVA</sequence>
<feature type="region of interest" description="Disordered" evidence="2">
    <location>
        <begin position="1"/>
        <end position="32"/>
    </location>
</feature>
<comment type="caution">
    <text evidence="3">The sequence shown here is derived from an EMBL/GenBank/DDBJ whole genome shotgun (WGS) entry which is preliminary data.</text>
</comment>
<accession>A0A9P4R0D0</accession>
<feature type="compositionally biased region" description="Basic and acidic residues" evidence="2">
    <location>
        <begin position="12"/>
        <end position="23"/>
    </location>
</feature>
<feature type="compositionally biased region" description="Basic residues" evidence="2">
    <location>
        <begin position="1"/>
        <end position="11"/>
    </location>
</feature>
<evidence type="ECO:0008006" key="5">
    <source>
        <dbReference type="Google" id="ProtNLM"/>
    </source>
</evidence>
<evidence type="ECO:0000313" key="4">
    <source>
        <dbReference type="Proteomes" id="UP000799444"/>
    </source>
</evidence>
<proteinExistence type="predicted"/>
<name>A0A9P4R0D0_9PLEO</name>
<dbReference type="EMBL" id="ML996151">
    <property type="protein sequence ID" value="KAF2734196.1"/>
    <property type="molecule type" value="Genomic_DNA"/>
</dbReference>
<keyword evidence="1" id="KW-0175">Coiled coil</keyword>
<organism evidence="3 4">
    <name type="scientific">Polyplosphaeria fusca</name>
    <dbReference type="NCBI Taxonomy" id="682080"/>
    <lineage>
        <taxon>Eukaryota</taxon>
        <taxon>Fungi</taxon>
        <taxon>Dikarya</taxon>
        <taxon>Ascomycota</taxon>
        <taxon>Pezizomycotina</taxon>
        <taxon>Dothideomycetes</taxon>
        <taxon>Pleosporomycetidae</taxon>
        <taxon>Pleosporales</taxon>
        <taxon>Tetraplosphaeriaceae</taxon>
        <taxon>Polyplosphaeria</taxon>
    </lineage>
</organism>
<dbReference type="PANTHER" id="PTHR40618:SF1">
    <property type="entry name" value="B-ZIP TRANSCRIPTION FACTOR (EUROFUNG)"/>
    <property type="match status" value="1"/>
</dbReference>
<evidence type="ECO:0000313" key="3">
    <source>
        <dbReference type="EMBL" id="KAF2734196.1"/>
    </source>
</evidence>
<reference evidence="3" key="1">
    <citation type="journal article" date="2020" name="Stud. Mycol.">
        <title>101 Dothideomycetes genomes: a test case for predicting lifestyles and emergence of pathogens.</title>
        <authorList>
            <person name="Haridas S."/>
            <person name="Albert R."/>
            <person name="Binder M."/>
            <person name="Bloem J."/>
            <person name="Labutti K."/>
            <person name="Salamov A."/>
            <person name="Andreopoulos B."/>
            <person name="Baker S."/>
            <person name="Barry K."/>
            <person name="Bills G."/>
            <person name="Bluhm B."/>
            <person name="Cannon C."/>
            <person name="Castanera R."/>
            <person name="Culley D."/>
            <person name="Daum C."/>
            <person name="Ezra D."/>
            <person name="Gonzalez J."/>
            <person name="Henrissat B."/>
            <person name="Kuo A."/>
            <person name="Liang C."/>
            <person name="Lipzen A."/>
            <person name="Lutzoni F."/>
            <person name="Magnuson J."/>
            <person name="Mondo S."/>
            <person name="Nolan M."/>
            <person name="Ohm R."/>
            <person name="Pangilinan J."/>
            <person name="Park H.-J."/>
            <person name="Ramirez L."/>
            <person name="Alfaro M."/>
            <person name="Sun H."/>
            <person name="Tritt A."/>
            <person name="Yoshinaga Y."/>
            <person name="Zwiers L.-H."/>
            <person name="Turgeon B."/>
            <person name="Goodwin S."/>
            <person name="Spatafora J."/>
            <person name="Crous P."/>
            <person name="Grigoriev I."/>
        </authorList>
    </citation>
    <scope>NUCLEOTIDE SEQUENCE</scope>
    <source>
        <strain evidence="3">CBS 125425</strain>
    </source>
</reference>
<dbReference type="AlphaFoldDB" id="A0A9P4R0D0"/>
<feature type="coiled-coil region" evidence="1">
    <location>
        <begin position="38"/>
        <end position="65"/>
    </location>
</feature>
<dbReference type="Proteomes" id="UP000799444">
    <property type="component" value="Unassembled WGS sequence"/>
</dbReference>
<protein>
    <recommendedName>
        <fullName evidence="5">BZIP domain-containing protein</fullName>
    </recommendedName>
</protein>
<gene>
    <name evidence="3" type="ORF">EJ04DRAFT_250961</name>
</gene>
<evidence type="ECO:0000256" key="2">
    <source>
        <dbReference type="SAM" id="MobiDB-lite"/>
    </source>
</evidence>
<dbReference type="OrthoDB" id="3797631at2759"/>
<keyword evidence="4" id="KW-1185">Reference proteome</keyword>